<protein>
    <submittedName>
        <fullName evidence="1">Uncharacterized protein</fullName>
    </submittedName>
</protein>
<organism evidence="1">
    <name type="scientific">Cacopsylla melanoneura</name>
    <dbReference type="NCBI Taxonomy" id="428564"/>
    <lineage>
        <taxon>Eukaryota</taxon>
        <taxon>Metazoa</taxon>
        <taxon>Ecdysozoa</taxon>
        <taxon>Arthropoda</taxon>
        <taxon>Hexapoda</taxon>
        <taxon>Insecta</taxon>
        <taxon>Pterygota</taxon>
        <taxon>Neoptera</taxon>
        <taxon>Paraneoptera</taxon>
        <taxon>Hemiptera</taxon>
        <taxon>Sternorrhyncha</taxon>
        <taxon>Psylloidea</taxon>
        <taxon>Psyllidae</taxon>
        <taxon>Psyllinae</taxon>
        <taxon>Cacopsylla</taxon>
    </lineage>
</organism>
<proteinExistence type="predicted"/>
<dbReference type="EMBL" id="HBUF01577016">
    <property type="protein sequence ID" value="CAG6768664.1"/>
    <property type="molecule type" value="Transcribed_RNA"/>
</dbReference>
<dbReference type="EMBL" id="HBUF01577019">
    <property type="protein sequence ID" value="CAG6768670.1"/>
    <property type="molecule type" value="Transcribed_RNA"/>
</dbReference>
<sequence>MASFGLRPYFSRNEMSTVAEMSSRGFPIPRSIPSRTSAIVKRITCESRDKETVTDKMRLYNYQTIQISFLTSLVLYEHIIINITFSFFDKTPHTAFFTTQAGVRDKKIINFPSRVYRLLKQKAGPSHVLAIFS</sequence>
<dbReference type="EMBL" id="HBUF01577015">
    <property type="protein sequence ID" value="CAG6768662.1"/>
    <property type="molecule type" value="Transcribed_RNA"/>
</dbReference>
<evidence type="ECO:0000313" key="1">
    <source>
        <dbReference type="EMBL" id="CAG6768660.1"/>
    </source>
</evidence>
<dbReference type="EMBL" id="HBUF01577014">
    <property type="protein sequence ID" value="CAG6768660.1"/>
    <property type="molecule type" value="Transcribed_RNA"/>
</dbReference>
<dbReference type="EMBL" id="HBUF01577017">
    <property type="protein sequence ID" value="CAG6768666.1"/>
    <property type="molecule type" value="Transcribed_RNA"/>
</dbReference>
<dbReference type="AlphaFoldDB" id="A0A8D9EYH5"/>
<reference evidence="1" key="1">
    <citation type="submission" date="2021-05" db="EMBL/GenBank/DDBJ databases">
        <authorList>
            <person name="Alioto T."/>
            <person name="Alioto T."/>
            <person name="Gomez Garrido J."/>
        </authorList>
    </citation>
    <scope>NUCLEOTIDE SEQUENCE</scope>
</reference>
<accession>A0A8D9EYH5</accession>
<name>A0A8D9EYH5_9HEMI</name>
<dbReference type="EMBL" id="HBUF01577020">
    <property type="protein sequence ID" value="CAG6768672.1"/>
    <property type="molecule type" value="Transcribed_RNA"/>
</dbReference>
<dbReference type="EMBL" id="HBUF01577013">
    <property type="protein sequence ID" value="CAG6768658.1"/>
    <property type="molecule type" value="Transcribed_RNA"/>
</dbReference>
<dbReference type="EMBL" id="HBUF01577018">
    <property type="protein sequence ID" value="CAG6768668.1"/>
    <property type="molecule type" value="Transcribed_RNA"/>
</dbReference>
<dbReference type="EMBL" id="HBUF01577012">
    <property type="protein sequence ID" value="CAG6768656.1"/>
    <property type="molecule type" value="Transcribed_RNA"/>
</dbReference>